<evidence type="ECO:0000313" key="8">
    <source>
        <dbReference type="Proteomes" id="UP001158045"/>
    </source>
</evidence>
<keyword evidence="2" id="KW-1003">Cell membrane</keyword>
<organism evidence="7 8">
    <name type="scientific">Fusibacter bizertensis</name>
    <dbReference type="NCBI Taxonomy" id="1488331"/>
    <lineage>
        <taxon>Bacteria</taxon>
        <taxon>Bacillati</taxon>
        <taxon>Bacillota</taxon>
        <taxon>Clostridia</taxon>
        <taxon>Eubacteriales</taxon>
        <taxon>Eubacteriales Family XII. Incertae Sedis</taxon>
        <taxon>Fusibacter</taxon>
    </lineage>
</organism>
<evidence type="ECO:0000256" key="3">
    <source>
        <dbReference type="ARBA" id="ARBA00022692"/>
    </source>
</evidence>
<accession>A0ABT6NEF9</accession>
<feature type="transmembrane region" description="Helical" evidence="6">
    <location>
        <begin position="9"/>
        <end position="29"/>
    </location>
</feature>
<reference evidence="7 8" key="1">
    <citation type="submission" date="2023-04" db="EMBL/GenBank/DDBJ databases">
        <title>Fusibacter bizertensis strain WBS, isolated from littoral bottom sediments of the Arctic seas - biochemical and genomic analysis.</title>
        <authorList>
            <person name="Brioukhanov A.L."/>
        </authorList>
    </citation>
    <scope>NUCLEOTIDE SEQUENCE [LARGE SCALE GENOMIC DNA]</scope>
    <source>
        <strain evidence="7 8">WBS</strain>
    </source>
</reference>
<evidence type="ECO:0000313" key="7">
    <source>
        <dbReference type="EMBL" id="MDH8678786.1"/>
    </source>
</evidence>
<dbReference type="Proteomes" id="UP001158045">
    <property type="component" value="Unassembled WGS sequence"/>
</dbReference>
<dbReference type="EMBL" id="JARYZI010000007">
    <property type="protein sequence ID" value="MDH8678786.1"/>
    <property type="molecule type" value="Genomic_DNA"/>
</dbReference>
<name>A0ABT6NEF9_9FIRM</name>
<proteinExistence type="predicted"/>
<evidence type="ECO:0000256" key="4">
    <source>
        <dbReference type="ARBA" id="ARBA00022989"/>
    </source>
</evidence>
<feature type="transmembrane region" description="Helical" evidence="6">
    <location>
        <begin position="68"/>
        <end position="89"/>
    </location>
</feature>
<keyword evidence="3 6" id="KW-0812">Transmembrane</keyword>
<keyword evidence="8" id="KW-1185">Reference proteome</keyword>
<dbReference type="RefSeq" id="WP_281094676.1">
    <property type="nucleotide sequence ID" value="NZ_JARYZI010000007.1"/>
</dbReference>
<keyword evidence="4 6" id="KW-1133">Transmembrane helix</keyword>
<protein>
    <submittedName>
        <fullName evidence="7">Branched-chain amino acid ABC transporter permease</fullName>
    </submittedName>
</protein>
<comment type="caution">
    <text evidence="7">The sequence shown here is derived from an EMBL/GenBank/DDBJ whole genome shotgun (WGS) entry which is preliminary data.</text>
</comment>
<comment type="subcellular location">
    <subcellularLocation>
        <location evidence="1">Cell membrane</location>
        <topology evidence="1">Multi-pass membrane protein</topology>
    </subcellularLocation>
</comment>
<feature type="transmembrane region" description="Helical" evidence="6">
    <location>
        <begin position="246"/>
        <end position="271"/>
    </location>
</feature>
<keyword evidence="5 6" id="KW-0472">Membrane</keyword>
<sequence length="339" mass="36760">MTKKMFKNYMVNFAVVSIIFVILSLMMSGGILSKYYQGIIIFILINIILASSLNLVTGFLGQLTLGHAGFMAVGAYASALTSIVLKSIISDLPLLLVSLFVGGVSAGVVGIIIGIPALRLRGDYLAIITLGFGEVIRVIINNIEITGGAQGLTGIPRIASFKYAYWIAVVVILVLYRLTHSKQGRAIKSIREDEVAAEAVGVRTTYYKVLGFAIAAAFAGVGGGLYAHYIAFLDPNTFNFMRSVEILVIVVLGGMGSLTGTIVAATILTILPEALRGFAEFRMLLYSFMLILMMLFRPQGLFGTGEFKWQGIYDRTLKLRKALMNREKKEAVDGSTRGE</sequence>
<feature type="transmembrane region" description="Helical" evidence="6">
    <location>
        <begin position="35"/>
        <end position="56"/>
    </location>
</feature>
<feature type="transmembrane region" description="Helical" evidence="6">
    <location>
        <begin position="283"/>
        <end position="302"/>
    </location>
</feature>
<dbReference type="InterPro" id="IPR001851">
    <property type="entry name" value="ABC_transp_permease"/>
</dbReference>
<dbReference type="PANTHER" id="PTHR30482:SF10">
    <property type="entry name" value="HIGH-AFFINITY BRANCHED-CHAIN AMINO ACID TRANSPORT PROTEIN BRAE"/>
    <property type="match status" value="1"/>
</dbReference>
<dbReference type="CDD" id="cd06581">
    <property type="entry name" value="TM_PBP1_LivM_like"/>
    <property type="match status" value="1"/>
</dbReference>
<dbReference type="Pfam" id="PF02653">
    <property type="entry name" value="BPD_transp_2"/>
    <property type="match status" value="1"/>
</dbReference>
<feature type="transmembrane region" description="Helical" evidence="6">
    <location>
        <begin position="95"/>
        <end position="117"/>
    </location>
</feature>
<dbReference type="InterPro" id="IPR043428">
    <property type="entry name" value="LivM-like"/>
</dbReference>
<feature type="transmembrane region" description="Helical" evidence="6">
    <location>
        <begin position="163"/>
        <end position="179"/>
    </location>
</feature>
<gene>
    <name evidence="7" type="ORF">QE109_11540</name>
</gene>
<feature type="transmembrane region" description="Helical" evidence="6">
    <location>
        <begin position="209"/>
        <end position="231"/>
    </location>
</feature>
<evidence type="ECO:0000256" key="6">
    <source>
        <dbReference type="SAM" id="Phobius"/>
    </source>
</evidence>
<evidence type="ECO:0000256" key="5">
    <source>
        <dbReference type="ARBA" id="ARBA00023136"/>
    </source>
</evidence>
<evidence type="ECO:0000256" key="2">
    <source>
        <dbReference type="ARBA" id="ARBA00022475"/>
    </source>
</evidence>
<dbReference type="PANTHER" id="PTHR30482">
    <property type="entry name" value="HIGH-AFFINITY BRANCHED-CHAIN AMINO ACID TRANSPORT SYSTEM PERMEASE"/>
    <property type="match status" value="1"/>
</dbReference>
<feature type="transmembrane region" description="Helical" evidence="6">
    <location>
        <begin position="124"/>
        <end position="143"/>
    </location>
</feature>
<evidence type="ECO:0000256" key="1">
    <source>
        <dbReference type="ARBA" id="ARBA00004651"/>
    </source>
</evidence>